<feature type="compositionally biased region" description="Basic and acidic residues" evidence="1">
    <location>
        <begin position="28"/>
        <end position="42"/>
    </location>
</feature>
<dbReference type="Proteomes" id="UP000694552">
    <property type="component" value="Unplaced"/>
</dbReference>
<sequence length="134" mass="14657">MEPLEQNHKTHRALSPPRARTHKSGVCNRKEWARAAQRREEISASPLTAPGGGSPAEPTAAAGKAKQPRALPSLLFFMAMSLQSIWGVCVSTVAQQLNLFQKNYGNTERVFLILVFCSTHKVKMGTCAQLVILS</sequence>
<keyword evidence="3" id="KW-1185">Reference proteome</keyword>
<protein>
    <submittedName>
        <fullName evidence="2">Uncharacterized protein</fullName>
    </submittedName>
</protein>
<evidence type="ECO:0000313" key="3">
    <source>
        <dbReference type="Proteomes" id="UP000694552"/>
    </source>
</evidence>
<accession>A0A8C8E6D5</accession>
<evidence type="ECO:0000256" key="1">
    <source>
        <dbReference type="SAM" id="MobiDB-lite"/>
    </source>
</evidence>
<name>A0A8C8E6D5_9STRI</name>
<evidence type="ECO:0000313" key="2">
    <source>
        <dbReference type="Ensembl" id="ENSOSUP00000003322.1"/>
    </source>
</evidence>
<dbReference type="AlphaFoldDB" id="A0A8C8E6D5"/>
<reference evidence="2" key="2">
    <citation type="submission" date="2025-09" db="UniProtKB">
        <authorList>
            <consortium name="Ensembl"/>
        </authorList>
    </citation>
    <scope>IDENTIFICATION</scope>
</reference>
<proteinExistence type="predicted"/>
<feature type="region of interest" description="Disordered" evidence="1">
    <location>
        <begin position="1"/>
        <end position="65"/>
    </location>
</feature>
<dbReference type="Ensembl" id="ENSOSUT00000003420.1">
    <property type="protein sequence ID" value="ENSOSUP00000003322.1"/>
    <property type="gene ID" value="ENSOSUG00000002342.1"/>
</dbReference>
<reference evidence="2" key="1">
    <citation type="submission" date="2025-08" db="UniProtKB">
        <authorList>
            <consortium name="Ensembl"/>
        </authorList>
    </citation>
    <scope>IDENTIFICATION</scope>
</reference>
<organism evidence="2 3">
    <name type="scientific">Otus sunia</name>
    <name type="common">Oriental scops-owl</name>
    <dbReference type="NCBI Taxonomy" id="257818"/>
    <lineage>
        <taxon>Eukaryota</taxon>
        <taxon>Metazoa</taxon>
        <taxon>Chordata</taxon>
        <taxon>Craniata</taxon>
        <taxon>Vertebrata</taxon>
        <taxon>Euteleostomi</taxon>
        <taxon>Archelosauria</taxon>
        <taxon>Archosauria</taxon>
        <taxon>Dinosauria</taxon>
        <taxon>Saurischia</taxon>
        <taxon>Theropoda</taxon>
        <taxon>Coelurosauria</taxon>
        <taxon>Aves</taxon>
        <taxon>Neognathae</taxon>
        <taxon>Neoaves</taxon>
        <taxon>Telluraves</taxon>
        <taxon>Strigiformes</taxon>
        <taxon>Strigidae</taxon>
        <taxon>Otus</taxon>
    </lineage>
</organism>